<dbReference type="GO" id="GO:0004620">
    <property type="term" value="F:phospholipase activity"/>
    <property type="evidence" value="ECO:0007669"/>
    <property type="project" value="TreeGrafter"/>
</dbReference>
<gene>
    <name evidence="1" type="primary">PLEST007001</name>
    <name evidence="1" type="ORF">PLESTB_000756500</name>
</gene>
<sequence>MLPPNEVACSLRMLNKAAKELYSAPEHRTVRLSRPVPTDVFHQRWGSPGAMRNLSHQQRESFLVLITKSGGSVANLRLAIKATGLCSFSSLDIFEAAATSGRLEVCRLVWQELACDRSTDSRDKAAMRVASFAGNVEVCTWLHEEHGTPFPEGGASVKEPSRVDAVAEGFTMTPLAAIVNAARAGKTQLVTLLLDDEQICTTIPVKWWNHVLPAAAAGCDLHGLQVLYRRAVVNRNTTGNSGGDIVRMFPHMRSWTLVEAINSPTPDWQAKAEWLMSLPGFSSVCWGENKYTIQVQRSDQRNSNIAEMLARLNWLRDKGFIGQRRYNKELIHLLRIAADQGDLVGLELLLGAGANTIEAIMCAVNNGHWKAVLLLQSHGFNVTAGMVATLLCRMDPDVGAMEELLRRLGRTLVLGSDAVVEAAKSCNIPLLALMHDHGCKFDEQVFLAAVEGGCEETLEWLAERGCDMGTRGSAYVTCARRGDMLILECLRRLGCPFGSDTFAEACIRAPLAPRQWMVEQGVPLGGSLPRAESNARYYPKAGVLEWVQGLSRGRRFPIVGAALRDD</sequence>
<evidence type="ECO:0008006" key="3">
    <source>
        <dbReference type="Google" id="ProtNLM"/>
    </source>
</evidence>
<dbReference type="GO" id="GO:0016020">
    <property type="term" value="C:membrane"/>
    <property type="evidence" value="ECO:0007669"/>
    <property type="project" value="TreeGrafter"/>
</dbReference>
<protein>
    <recommendedName>
        <fullName evidence="3">Ankyrin repeat protein</fullName>
    </recommendedName>
</protein>
<dbReference type="PANTHER" id="PTHR12393">
    <property type="entry name" value="SPHINGOMYELIN PHOSPHODIESTERASE RELATED"/>
    <property type="match status" value="1"/>
</dbReference>
<accession>A0A9W6F229</accession>
<organism evidence="1 2">
    <name type="scientific">Pleodorina starrii</name>
    <dbReference type="NCBI Taxonomy" id="330485"/>
    <lineage>
        <taxon>Eukaryota</taxon>
        <taxon>Viridiplantae</taxon>
        <taxon>Chlorophyta</taxon>
        <taxon>core chlorophytes</taxon>
        <taxon>Chlorophyceae</taxon>
        <taxon>CS clade</taxon>
        <taxon>Chlamydomonadales</taxon>
        <taxon>Volvocaceae</taxon>
        <taxon>Pleodorina</taxon>
    </lineage>
</organism>
<dbReference type="Proteomes" id="UP001165080">
    <property type="component" value="Unassembled WGS sequence"/>
</dbReference>
<dbReference type="GO" id="GO:0030149">
    <property type="term" value="P:sphingolipid catabolic process"/>
    <property type="evidence" value="ECO:0007669"/>
    <property type="project" value="TreeGrafter"/>
</dbReference>
<evidence type="ECO:0000313" key="1">
    <source>
        <dbReference type="EMBL" id="GLC53502.1"/>
    </source>
</evidence>
<dbReference type="GO" id="GO:0005783">
    <property type="term" value="C:endoplasmic reticulum"/>
    <property type="evidence" value="ECO:0007669"/>
    <property type="project" value="TreeGrafter"/>
</dbReference>
<keyword evidence="2" id="KW-1185">Reference proteome</keyword>
<dbReference type="GO" id="GO:0071944">
    <property type="term" value="C:cell periphery"/>
    <property type="evidence" value="ECO:0007669"/>
    <property type="project" value="TreeGrafter"/>
</dbReference>
<dbReference type="InterPro" id="IPR036770">
    <property type="entry name" value="Ankyrin_rpt-contain_sf"/>
</dbReference>
<dbReference type="AlphaFoldDB" id="A0A9W6F229"/>
<evidence type="ECO:0000313" key="2">
    <source>
        <dbReference type="Proteomes" id="UP001165080"/>
    </source>
</evidence>
<dbReference type="EMBL" id="BRXU01000008">
    <property type="protein sequence ID" value="GLC53502.1"/>
    <property type="molecule type" value="Genomic_DNA"/>
</dbReference>
<proteinExistence type="predicted"/>
<comment type="caution">
    <text evidence="1">The sequence shown here is derived from an EMBL/GenBank/DDBJ whole genome shotgun (WGS) entry which is preliminary data.</text>
</comment>
<dbReference type="SUPFAM" id="SSF48403">
    <property type="entry name" value="Ankyrin repeat"/>
    <property type="match status" value="1"/>
</dbReference>
<dbReference type="PANTHER" id="PTHR12393:SF6">
    <property type="entry name" value="SPHINGOMYELIN PHOSPHODIESTERASE 2"/>
    <property type="match status" value="1"/>
</dbReference>
<dbReference type="Gene3D" id="1.25.40.20">
    <property type="entry name" value="Ankyrin repeat-containing domain"/>
    <property type="match status" value="1"/>
</dbReference>
<reference evidence="1 2" key="1">
    <citation type="journal article" date="2023" name="Commun. Biol.">
        <title>Reorganization of the ancestral sex-determining regions during the evolution of trioecy in Pleodorina starrii.</title>
        <authorList>
            <person name="Takahashi K."/>
            <person name="Suzuki S."/>
            <person name="Kawai-Toyooka H."/>
            <person name="Yamamoto K."/>
            <person name="Hamaji T."/>
            <person name="Ootsuki R."/>
            <person name="Yamaguchi H."/>
            <person name="Kawachi M."/>
            <person name="Higashiyama T."/>
            <person name="Nozaki H."/>
        </authorList>
    </citation>
    <scope>NUCLEOTIDE SEQUENCE [LARGE SCALE GENOMIC DNA]</scope>
    <source>
        <strain evidence="1 2">NIES-4479</strain>
    </source>
</reference>
<dbReference type="GO" id="GO:0046513">
    <property type="term" value="P:ceramide biosynthetic process"/>
    <property type="evidence" value="ECO:0007669"/>
    <property type="project" value="TreeGrafter"/>
</dbReference>
<name>A0A9W6F229_9CHLO</name>